<evidence type="ECO:0000256" key="2">
    <source>
        <dbReference type="SAM" id="MobiDB-lite"/>
    </source>
</evidence>
<dbReference type="PROSITE" id="PS50158">
    <property type="entry name" value="ZF_CCHC"/>
    <property type="match status" value="2"/>
</dbReference>
<dbReference type="GO" id="GO:0008270">
    <property type="term" value="F:zinc ion binding"/>
    <property type="evidence" value="ECO:0007669"/>
    <property type="project" value="UniProtKB-KW"/>
</dbReference>
<keyword evidence="5" id="KW-1185">Reference proteome</keyword>
<proteinExistence type="predicted"/>
<feature type="region of interest" description="Disordered" evidence="2">
    <location>
        <begin position="441"/>
        <end position="463"/>
    </location>
</feature>
<keyword evidence="1" id="KW-0479">Metal-binding</keyword>
<evidence type="ECO:0000256" key="1">
    <source>
        <dbReference type="PROSITE-ProRule" id="PRU00047"/>
    </source>
</evidence>
<dbReference type="InterPro" id="IPR001878">
    <property type="entry name" value="Znf_CCHC"/>
</dbReference>
<evidence type="ECO:0000313" key="5">
    <source>
        <dbReference type="Proteomes" id="UP000626092"/>
    </source>
</evidence>
<organism evidence="4 5">
    <name type="scientific">Rhododendron simsii</name>
    <name type="common">Sims's rhododendron</name>
    <dbReference type="NCBI Taxonomy" id="118357"/>
    <lineage>
        <taxon>Eukaryota</taxon>
        <taxon>Viridiplantae</taxon>
        <taxon>Streptophyta</taxon>
        <taxon>Embryophyta</taxon>
        <taxon>Tracheophyta</taxon>
        <taxon>Spermatophyta</taxon>
        <taxon>Magnoliopsida</taxon>
        <taxon>eudicotyledons</taxon>
        <taxon>Gunneridae</taxon>
        <taxon>Pentapetalae</taxon>
        <taxon>asterids</taxon>
        <taxon>Ericales</taxon>
        <taxon>Ericaceae</taxon>
        <taxon>Ericoideae</taxon>
        <taxon>Rhodoreae</taxon>
        <taxon>Rhododendron</taxon>
    </lineage>
</organism>
<dbReference type="InterPro" id="IPR036875">
    <property type="entry name" value="Znf_CCHC_sf"/>
</dbReference>
<dbReference type="EMBL" id="WJXA01000011">
    <property type="protein sequence ID" value="KAF7126900.1"/>
    <property type="molecule type" value="Genomic_DNA"/>
</dbReference>
<dbReference type="PANTHER" id="PTHR34482">
    <property type="entry name" value="DNA DAMAGE-INDUCIBLE PROTEIN 1-LIKE"/>
    <property type="match status" value="1"/>
</dbReference>
<keyword evidence="1" id="KW-0863">Zinc-finger</keyword>
<comment type="caution">
    <text evidence="4">The sequence shown here is derived from an EMBL/GenBank/DDBJ whole genome shotgun (WGS) entry which is preliminary data.</text>
</comment>
<feature type="domain" description="CCHC-type" evidence="3">
    <location>
        <begin position="373"/>
        <end position="386"/>
    </location>
</feature>
<gene>
    <name evidence="4" type="ORF">RHSIM_Rhsim11G0056300</name>
</gene>
<keyword evidence="1" id="KW-0862">Zinc</keyword>
<dbReference type="Pfam" id="PF03732">
    <property type="entry name" value="Retrotrans_gag"/>
    <property type="match status" value="1"/>
</dbReference>
<dbReference type="PANTHER" id="PTHR34482:SF36">
    <property type="entry name" value="RETROTRANSPOSON GAG DOMAIN-CONTAINING PROTEIN"/>
    <property type="match status" value="1"/>
</dbReference>
<dbReference type="Proteomes" id="UP000626092">
    <property type="component" value="Unassembled WGS sequence"/>
</dbReference>
<accession>A0A834GBN1</accession>
<dbReference type="Gene3D" id="4.10.60.10">
    <property type="entry name" value="Zinc finger, CCHC-type"/>
    <property type="match status" value="2"/>
</dbReference>
<sequence>MNYEVQNTEKEEFFFSFMGANEAEVGRRGRCVIDGSQSTETAAVRPMRTARPPKKSRLNPLFDRCYTCEVTSGCVRECSGPADIVALVEMAKVMVQNAREPAAGKGSKVMVVLREFQKQNPPVFRGWPEPKLAEYWLSQMERILNSMSITDDQTRVSLAASQLEEDAVQWWRLIDRTLTWQEFRDLFIDKYFPLIFRHALENDFFQLVQRGITVTEYEVEFSELARYAHELVPDEETRIRRFLRGLKVALRRRVSLLDLHSYSEAVNRALAVEGELDNKKSFQREKPQKDPDQRSCFNCGQQGHYKNSCPHNKNGCPQRETRHDFPAIAGLQASCYHLFLFLPCVSIRYRHFIYSIACLQHRTSPGSSSQKTCYLCGEPGHFKLNCGLNGAKQDFSWFSQGQQWEALSHDYKTVEDAWDSVATPLHRVVLAELTEPDDYQGPPMMVPPQYAGPNQREPGFFER</sequence>
<dbReference type="InterPro" id="IPR005162">
    <property type="entry name" value="Retrotrans_gag_dom"/>
</dbReference>
<protein>
    <recommendedName>
        <fullName evidence="3">CCHC-type domain-containing protein</fullName>
    </recommendedName>
</protein>
<dbReference type="Pfam" id="PF00098">
    <property type="entry name" value="zf-CCHC"/>
    <property type="match status" value="2"/>
</dbReference>
<dbReference type="AlphaFoldDB" id="A0A834GBN1"/>
<name>A0A834GBN1_RHOSS</name>
<dbReference type="SUPFAM" id="SSF57756">
    <property type="entry name" value="Retrovirus zinc finger-like domains"/>
    <property type="match status" value="2"/>
</dbReference>
<dbReference type="OrthoDB" id="1559792at2759"/>
<evidence type="ECO:0000259" key="3">
    <source>
        <dbReference type="PROSITE" id="PS50158"/>
    </source>
</evidence>
<dbReference type="GO" id="GO:0003676">
    <property type="term" value="F:nucleic acid binding"/>
    <property type="evidence" value="ECO:0007669"/>
    <property type="project" value="InterPro"/>
</dbReference>
<reference evidence="4" key="1">
    <citation type="submission" date="2019-11" db="EMBL/GenBank/DDBJ databases">
        <authorList>
            <person name="Liu Y."/>
            <person name="Hou J."/>
            <person name="Li T.-Q."/>
            <person name="Guan C.-H."/>
            <person name="Wu X."/>
            <person name="Wu H.-Z."/>
            <person name="Ling F."/>
            <person name="Zhang R."/>
            <person name="Shi X.-G."/>
            <person name="Ren J.-P."/>
            <person name="Chen E.-F."/>
            <person name="Sun J.-M."/>
        </authorList>
    </citation>
    <scope>NUCLEOTIDE SEQUENCE</scope>
    <source>
        <strain evidence="4">Adult_tree_wgs_1</strain>
        <tissue evidence="4">Leaves</tissue>
    </source>
</reference>
<dbReference type="SMART" id="SM00343">
    <property type="entry name" value="ZnF_C2HC"/>
    <property type="match status" value="2"/>
</dbReference>
<feature type="domain" description="CCHC-type" evidence="3">
    <location>
        <begin position="296"/>
        <end position="310"/>
    </location>
</feature>
<evidence type="ECO:0000313" key="4">
    <source>
        <dbReference type="EMBL" id="KAF7126900.1"/>
    </source>
</evidence>